<dbReference type="Pfam" id="PF09413">
    <property type="entry name" value="DUF2007"/>
    <property type="match status" value="1"/>
</dbReference>
<dbReference type="InterPro" id="IPR018551">
    <property type="entry name" value="DUF2007"/>
</dbReference>
<dbReference type="RefSeq" id="WP_179241714.1">
    <property type="nucleotide sequence ID" value="NZ_CP058595.1"/>
</dbReference>
<feature type="domain" description="DUF2007" evidence="1">
    <location>
        <begin position="8"/>
        <end position="73"/>
    </location>
</feature>
<evidence type="ECO:0000259" key="1">
    <source>
        <dbReference type="Pfam" id="PF09413"/>
    </source>
</evidence>
<sequence length="80" mass="8617">MVDKNTYVKIYSGSQVQVILLKGLLEEKGIAVIEKNEQLSGTLAGFVGGTQTTISLSVQKSDEEKAKTIVTQFNAGKENV</sequence>
<dbReference type="KEGG" id="cagg:HYG79_08715"/>
<keyword evidence="3" id="KW-1185">Reference proteome</keyword>
<accession>A0A7H9AQA4</accession>
<protein>
    <submittedName>
        <fullName evidence="2">DUF2007 domain-containing protein</fullName>
    </submittedName>
</protein>
<evidence type="ECO:0000313" key="3">
    <source>
        <dbReference type="Proteomes" id="UP000509302"/>
    </source>
</evidence>
<dbReference type="Proteomes" id="UP000509302">
    <property type="component" value="Chromosome"/>
</dbReference>
<name>A0A7H9AQA4_9FLAO</name>
<dbReference type="EMBL" id="CP058595">
    <property type="protein sequence ID" value="QLG45425.1"/>
    <property type="molecule type" value="Genomic_DNA"/>
</dbReference>
<organism evidence="2 3">
    <name type="scientific">Costertonia aggregata</name>
    <dbReference type="NCBI Taxonomy" id="343403"/>
    <lineage>
        <taxon>Bacteria</taxon>
        <taxon>Pseudomonadati</taxon>
        <taxon>Bacteroidota</taxon>
        <taxon>Flavobacteriia</taxon>
        <taxon>Flavobacteriales</taxon>
        <taxon>Flavobacteriaceae</taxon>
        <taxon>Costertonia</taxon>
    </lineage>
</organism>
<reference evidence="2 3" key="1">
    <citation type="journal article" date="2006" name="Int. J. Syst. Evol. Microbiol.">
        <title>Costertonia aggregata gen. nov., sp. nov., a mesophilic marine bacterium of the family Flavobacteriaceae, isolated from a mature biofilm.</title>
        <authorList>
            <person name="Kwon K.K."/>
            <person name="Lee Y.K."/>
            <person name="Lee H.K."/>
        </authorList>
    </citation>
    <scope>NUCLEOTIDE SEQUENCE [LARGE SCALE GENOMIC DNA]</scope>
    <source>
        <strain evidence="2 3">KCCM 42265</strain>
    </source>
</reference>
<proteinExistence type="predicted"/>
<dbReference type="AlphaFoldDB" id="A0A7H9AQA4"/>
<evidence type="ECO:0000313" key="2">
    <source>
        <dbReference type="EMBL" id="QLG45425.1"/>
    </source>
</evidence>
<gene>
    <name evidence="2" type="ORF">HYG79_08715</name>
</gene>